<accession>A0A0W8FI77</accession>
<dbReference type="EMBL" id="LNQE01001200">
    <property type="protein sequence ID" value="KUG20354.1"/>
    <property type="molecule type" value="Genomic_DNA"/>
</dbReference>
<dbReference type="AlphaFoldDB" id="A0A0W8FI77"/>
<evidence type="ECO:0008006" key="2">
    <source>
        <dbReference type="Google" id="ProtNLM"/>
    </source>
</evidence>
<sequence>MMEESSVAGTTGRAGQGEGADALILLGCPQVPVQTSAALYLAHALSRAGIRPRIAGTPAARKLVEVADPERHYAADLADLDGCIGEMAEGRGGYRYCFAFIHNDSGVAYAATVAAISQAHIVAVLFGEHAEALAGEIEFPCERIVAPAPHNPLPLKRRIDEVLTWVASNQ</sequence>
<comment type="caution">
    <text evidence="1">The sequence shown here is derived from an EMBL/GenBank/DDBJ whole genome shotgun (WGS) entry which is preliminary data.</text>
</comment>
<proteinExistence type="predicted"/>
<dbReference type="Pfam" id="PF09001">
    <property type="entry name" value="DUF1890"/>
    <property type="match status" value="1"/>
</dbReference>
<name>A0A0W8FI77_9ZZZZ</name>
<dbReference type="PIRSF" id="PIRSF006600">
    <property type="entry name" value="UCP006600"/>
    <property type="match status" value="1"/>
</dbReference>
<reference evidence="1" key="1">
    <citation type="journal article" date="2015" name="Proc. Natl. Acad. Sci. U.S.A.">
        <title>Networks of energetic and metabolic interactions define dynamics in microbial communities.</title>
        <authorList>
            <person name="Embree M."/>
            <person name="Liu J.K."/>
            <person name="Al-Bassam M.M."/>
            <person name="Zengler K."/>
        </authorList>
    </citation>
    <scope>NUCLEOTIDE SEQUENCE</scope>
</reference>
<dbReference type="InterPro" id="IPR036608">
    <property type="entry name" value="MTH777-like_sf"/>
</dbReference>
<evidence type="ECO:0000313" key="1">
    <source>
        <dbReference type="EMBL" id="KUG20354.1"/>
    </source>
</evidence>
<dbReference type="Gene3D" id="3.40.50.10160">
    <property type="entry name" value="MTH777-like"/>
    <property type="match status" value="1"/>
</dbReference>
<gene>
    <name evidence="1" type="ORF">ASZ90_009903</name>
</gene>
<dbReference type="SUPFAM" id="SSF75181">
    <property type="entry name" value="Hypothetical protein MTH777 (MT0777)"/>
    <property type="match status" value="1"/>
</dbReference>
<dbReference type="InterPro" id="IPR012033">
    <property type="entry name" value="UCP006600"/>
</dbReference>
<organism evidence="1">
    <name type="scientific">hydrocarbon metagenome</name>
    <dbReference type="NCBI Taxonomy" id="938273"/>
    <lineage>
        <taxon>unclassified sequences</taxon>
        <taxon>metagenomes</taxon>
        <taxon>ecological metagenomes</taxon>
    </lineage>
</organism>
<protein>
    <recommendedName>
        <fullName evidence="2">DUF1890 domain-containing protein</fullName>
    </recommendedName>
</protein>